<dbReference type="GO" id="GO:0005068">
    <property type="term" value="F:transmembrane receptor protein tyrosine kinase adaptor activity"/>
    <property type="evidence" value="ECO:0007669"/>
    <property type="project" value="TreeGrafter"/>
</dbReference>
<evidence type="ECO:0000256" key="3">
    <source>
        <dbReference type="ARBA" id="ARBA00022999"/>
    </source>
</evidence>
<evidence type="ECO:0000256" key="5">
    <source>
        <dbReference type="SAM" id="MobiDB-lite"/>
    </source>
</evidence>
<name>A0A922HYL9_DERFA</name>
<comment type="caution">
    <text evidence="7">The sequence shown here is derived from an EMBL/GenBank/DDBJ whole genome shotgun (WGS) entry which is preliminary data.</text>
</comment>
<keyword evidence="2" id="KW-0597">Phosphoprotein</keyword>
<dbReference type="GO" id="GO:0035556">
    <property type="term" value="P:intracellular signal transduction"/>
    <property type="evidence" value="ECO:0007669"/>
    <property type="project" value="TreeGrafter"/>
</dbReference>
<dbReference type="AlphaFoldDB" id="A0A922HYL9"/>
<reference evidence="7" key="2">
    <citation type="journal article" date="2022" name="Res Sq">
        <title>Comparative Genomics Reveals Insights into the Divergent Evolution of Astigmatic Mites and Household Pest Adaptations.</title>
        <authorList>
            <person name="Xiong Q."/>
            <person name="Wan A.T.-Y."/>
            <person name="Liu X.-Y."/>
            <person name="Fung C.S.-H."/>
            <person name="Xiao X."/>
            <person name="Malainual N."/>
            <person name="Hou J."/>
            <person name="Wang L."/>
            <person name="Wang M."/>
            <person name="Yang K."/>
            <person name="Cui Y."/>
            <person name="Leung E."/>
            <person name="Nong W."/>
            <person name="Shin S.-K."/>
            <person name="Au S."/>
            <person name="Jeong K.Y."/>
            <person name="Chew F.T."/>
            <person name="Hui J."/>
            <person name="Leung T.F."/>
            <person name="Tungtrongchitr A."/>
            <person name="Zhong N."/>
            <person name="Liu Z."/>
            <person name="Tsui S."/>
        </authorList>
    </citation>
    <scope>NUCLEOTIDE SEQUENCE</scope>
    <source>
        <strain evidence="7">Derf</strain>
        <tissue evidence="7">Whole organism</tissue>
    </source>
</reference>
<proteinExistence type="inferred from homology"/>
<dbReference type="PRINTS" id="PR00401">
    <property type="entry name" value="SH2DOMAIN"/>
</dbReference>
<accession>A0A922HYL9</accession>
<evidence type="ECO:0000256" key="2">
    <source>
        <dbReference type="ARBA" id="ARBA00022553"/>
    </source>
</evidence>
<dbReference type="Gene3D" id="3.30.505.10">
    <property type="entry name" value="SH2 domain"/>
    <property type="match status" value="1"/>
</dbReference>
<dbReference type="InterPro" id="IPR000980">
    <property type="entry name" value="SH2"/>
</dbReference>
<dbReference type="GO" id="GO:0005886">
    <property type="term" value="C:plasma membrane"/>
    <property type="evidence" value="ECO:0007669"/>
    <property type="project" value="TreeGrafter"/>
</dbReference>
<feature type="region of interest" description="Disordered" evidence="5">
    <location>
        <begin position="1"/>
        <end position="21"/>
    </location>
</feature>
<dbReference type="SUPFAM" id="SSF55550">
    <property type="entry name" value="SH2 domain"/>
    <property type="match status" value="1"/>
</dbReference>
<evidence type="ECO:0000256" key="1">
    <source>
        <dbReference type="ARBA" id="ARBA00010220"/>
    </source>
</evidence>
<dbReference type="InterPro" id="IPR030523">
    <property type="entry name" value="SH2B"/>
</dbReference>
<evidence type="ECO:0000259" key="6">
    <source>
        <dbReference type="PROSITE" id="PS50001"/>
    </source>
</evidence>
<comment type="similarity">
    <text evidence="1">Belongs to the SH2B adapter family.</text>
</comment>
<feature type="compositionally biased region" description="Polar residues" evidence="5">
    <location>
        <begin position="1"/>
        <end position="14"/>
    </location>
</feature>
<dbReference type="Proteomes" id="UP000790347">
    <property type="component" value="Unassembled WGS sequence"/>
</dbReference>
<organism evidence="7 8">
    <name type="scientific">Dermatophagoides farinae</name>
    <name type="common">American house dust mite</name>
    <dbReference type="NCBI Taxonomy" id="6954"/>
    <lineage>
        <taxon>Eukaryota</taxon>
        <taxon>Metazoa</taxon>
        <taxon>Ecdysozoa</taxon>
        <taxon>Arthropoda</taxon>
        <taxon>Chelicerata</taxon>
        <taxon>Arachnida</taxon>
        <taxon>Acari</taxon>
        <taxon>Acariformes</taxon>
        <taxon>Sarcoptiformes</taxon>
        <taxon>Astigmata</taxon>
        <taxon>Psoroptidia</taxon>
        <taxon>Analgoidea</taxon>
        <taxon>Pyroglyphidae</taxon>
        <taxon>Dermatophagoidinae</taxon>
        <taxon>Dermatophagoides</taxon>
    </lineage>
</organism>
<protein>
    <submittedName>
        <fullName evidence="7">Signal transducer</fullName>
    </submittedName>
</protein>
<keyword evidence="3 4" id="KW-0727">SH2 domain</keyword>
<dbReference type="PROSITE" id="PS50001">
    <property type="entry name" value="SH2"/>
    <property type="match status" value="1"/>
</dbReference>
<keyword evidence="8" id="KW-1185">Reference proteome</keyword>
<dbReference type="PANTHER" id="PTHR10872:SF2">
    <property type="entry name" value="LNK, ISOFORM D"/>
    <property type="match status" value="1"/>
</dbReference>
<evidence type="ECO:0000256" key="4">
    <source>
        <dbReference type="PROSITE-ProRule" id="PRU00191"/>
    </source>
</evidence>
<dbReference type="InterPro" id="IPR036860">
    <property type="entry name" value="SH2_dom_sf"/>
</dbReference>
<evidence type="ECO:0000313" key="7">
    <source>
        <dbReference type="EMBL" id="KAH9516498.1"/>
    </source>
</evidence>
<dbReference type="Gene3D" id="2.30.29.30">
    <property type="entry name" value="Pleckstrin-homology domain (PH domain)/Phosphotyrosine-binding domain (PTB)"/>
    <property type="match status" value="1"/>
</dbReference>
<evidence type="ECO:0000313" key="8">
    <source>
        <dbReference type="Proteomes" id="UP000790347"/>
    </source>
</evidence>
<reference evidence="7" key="1">
    <citation type="submission" date="2013-05" db="EMBL/GenBank/DDBJ databases">
        <authorList>
            <person name="Yim A.K.Y."/>
            <person name="Chan T.F."/>
            <person name="Ji K.M."/>
            <person name="Liu X.Y."/>
            <person name="Zhou J.W."/>
            <person name="Li R.Q."/>
            <person name="Yang K.Y."/>
            <person name="Li J."/>
            <person name="Li M."/>
            <person name="Law P.T.W."/>
            <person name="Wu Y.L."/>
            <person name="Cai Z.L."/>
            <person name="Qin H."/>
            <person name="Bao Y."/>
            <person name="Leung R.K.K."/>
            <person name="Ng P.K.S."/>
            <person name="Zou J."/>
            <person name="Zhong X.J."/>
            <person name="Ran P.X."/>
            <person name="Zhong N.S."/>
            <person name="Liu Z.G."/>
            <person name="Tsui S.K.W."/>
        </authorList>
    </citation>
    <scope>NUCLEOTIDE SEQUENCE</scope>
    <source>
        <strain evidence="7">Derf</strain>
        <tissue evidence="7">Whole organism</tissue>
    </source>
</reference>
<dbReference type="Pfam" id="PF00017">
    <property type="entry name" value="SH2"/>
    <property type="match status" value="1"/>
</dbReference>
<dbReference type="SMART" id="SM00252">
    <property type="entry name" value="SH2"/>
    <property type="match status" value="1"/>
</dbReference>
<dbReference type="EMBL" id="ASGP02000003">
    <property type="protein sequence ID" value="KAH9516498.1"/>
    <property type="molecule type" value="Genomic_DNA"/>
</dbReference>
<sequence length="359" mass="42638">MFTYRSGQYSLQQQHQHHNVDSTEKNIEQIITHRNDCNNNNNSNNYNNYREIIKEAIVNYITIGCDEPDEQNWEKCRLVLVRTDNDIMLEFFPPNAKSMQPKCGLVCNMLDEVRETKPLEMPERPYTAVLRFSNFIEYIIEFKNAHELFDWVRKIRAQLPQGDTINNDDDDHKDYSVSNDYLYDMLDAYPWFHRDLSRTESSELVLSGGEQWSGVFLVRQSQTHFGECVLTFNYYGQQAKHFRIIIKGSKGECQIERLCFRSIIDLLQYFRQYPIPLRHQPDHQEKEFVLTSFIIFENKLNKEPNDRNSSFFNRRSFIQLMDNARWLTSPKQSIDTNKNRQISKASVRLTREELPANCL</sequence>
<dbReference type="PANTHER" id="PTHR10872">
    <property type="entry name" value="SH2B ADAPTER PROTEIN"/>
    <property type="match status" value="1"/>
</dbReference>
<dbReference type="SUPFAM" id="SSF50729">
    <property type="entry name" value="PH domain-like"/>
    <property type="match status" value="1"/>
</dbReference>
<dbReference type="InterPro" id="IPR011993">
    <property type="entry name" value="PH-like_dom_sf"/>
</dbReference>
<feature type="domain" description="SH2" evidence="6">
    <location>
        <begin position="191"/>
        <end position="294"/>
    </location>
</feature>
<gene>
    <name evidence="7" type="primary">SH2B2</name>
    <name evidence="7" type="ORF">DERF_007233</name>
</gene>